<dbReference type="Proteomes" id="UP000568050">
    <property type="component" value="Unassembled WGS sequence"/>
</dbReference>
<dbReference type="RefSeq" id="WP_183377237.1">
    <property type="nucleotide sequence ID" value="NZ_CBCSFZ010000035.1"/>
</dbReference>
<accession>A0A839QYS4</accession>
<organism evidence="2 3">
    <name type="scientific">Helcobacillus massiliensis</name>
    <dbReference type="NCBI Taxonomy" id="521392"/>
    <lineage>
        <taxon>Bacteria</taxon>
        <taxon>Bacillati</taxon>
        <taxon>Actinomycetota</taxon>
        <taxon>Actinomycetes</taxon>
        <taxon>Micrococcales</taxon>
        <taxon>Dermabacteraceae</taxon>
        <taxon>Helcobacillus</taxon>
    </lineage>
</organism>
<dbReference type="Gene3D" id="3.60.15.10">
    <property type="entry name" value="Ribonuclease Z/Hydroxyacylglutathione hydrolase-like"/>
    <property type="match status" value="1"/>
</dbReference>
<dbReference type="PANTHER" id="PTHR42951">
    <property type="entry name" value="METALLO-BETA-LACTAMASE DOMAIN-CONTAINING"/>
    <property type="match status" value="1"/>
</dbReference>
<dbReference type="SMART" id="SM00849">
    <property type="entry name" value="Lactamase_B"/>
    <property type="match status" value="1"/>
</dbReference>
<feature type="domain" description="Metallo-beta-lactamase" evidence="1">
    <location>
        <begin position="20"/>
        <end position="218"/>
    </location>
</feature>
<protein>
    <submittedName>
        <fullName evidence="2">Glyoxylase-like metal-dependent hydrolase (Beta-lactamase superfamily II)</fullName>
    </submittedName>
</protein>
<sequence>MSELDAVAPGVLVSTSRRDLTTSTVLASISEALLIDPSWEPDELADLADQLGSRSLQVTGGFSTHAHHDHVLWHPAFGPVPRYGSLPTAAQCALHREDMVAALGPDFMGAPGSLGAALGDLVGRVEPAPHAPADSSRIWLPAGTVPRGFEPEFIVHSAHADGHTAVWLEDQGVLIAGDMLSDVELPLPYTAANIGPYLDALERLEPYAAKAQVIVPGHGHVGWGQAAMERLDADRRYLRHAMAGRTPNDPRLESAQMRAVHEQLLASVAESGIGPA</sequence>
<dbReference type="InterPro" id="IPR036866">
    <property type="entry name" value="RibonucZ/Hydroxyglut_hydro"/>
</dbReference>
<dbReference type="SUPFAM" id="SSF56281">
    <property type="entry name" value="Metallo-hydrolase/oxidoreductase"/>
    <property type="match status" value="1"/>
</dbReference>
<gene>
    <name evidence="2" type="ORF">FHX50_002246</name>
</gene>
<name>A0A839QYS4_9MICO</name>
<dbReference type="AlphaFoldDB" id="A0A839QYS4"/>
<proteinExistence type="predicted"/>
<comment type="caution">
    <text evidence="2">The sequence shown here is derived from an EMBL/GenBank/DDBJ whole genome shotgun (WGS) entry which is preliminary data.</text>
</comment>
<dbReference type="EMBL" id="JACHWP010000018">
    <property type="protein sequence ID" value="MBB3023939.1"/>
    <property type="molecule type" value="Genomic_DNA"/>
</dbReference>
<dbReference type="GO" id="GO:0016787">
    <property type="term" value="F:hydrolase activity"/>
    <property type="evidence" value="ECO:0007669"/>
    <property type="project" value="UniProtKB-KW"/>
</dbReference>
<dbReference type="Pfam" id="PF00753">
    <property type="entry name" value="Lactamase_B"/>
    <property type="match status" value="1"/>
</dbReference>
<dbReference type="InterPro" id="IPR001279">
    <property type="entry name" value="Metallo-B-lactamas"/>
</dbReference>
<keyword evidence="3" id="KW-1185">Reference proteome</keyword>
<evidence type="ECO:0000313" key="2">
    <source>
        <dbReference type="EMBL" id="MBB3023939.1"/>
    </source>
</evidence>
<reference evidence="2 3" key="1">
    <citation type="submission" date="2020-08" db="EMBL/GenBank/DDBJ databases">
        <title>Sequencing the genomes of 1000 actinobacteria strains.</title>
        <authorList>
            <person name="Klenk H.-P."/>
        </authorList>
    </citation>
    <scope>NUCLEOTIDE SEQUENCE [LARGE SCALE GENOMIC DNA]</scope>
    <source>
        <strain evidence="2 3">DSM 23040</strain>
    </source>
</reference>
<dbReference type="InterPro" id="IPR050855">
    <property type="entry name" value="NDM-1-like"/>
</dbReference>
<keyword evidence="2" id="KW-0378">Hydrolase</keyword>
<evidence type="ECO:0000259" key="1">
    <source>
        <dbReference type="SMART" id="SM00849"/>
    </source>
</evidence>
<evidence type="ECO:0000313" key="3">
    <source>
        <dbReference type="Proteomes" id="UP000568050"/>
    </source>
</evidence>